<reference evidence="1 2" key="1">
    <citation type="submission" date="2021-06" db="EMBL/GenBank/DDBJ databases">
        <title>Caerostris extrusa draft genome.</title>
        <authorList>
            <person name="Kono N."/>
            <person name="Arakawa K."/>
        </authorList>
    </citation>
    <scope>NUCLEOTIDE SEQUENCE [LARGE SCALE GENOMIC DNA]</scope>
</reference>
<protein>
    <submittedName>
        <fullName evidence="1">Uncharacterized protein</fullName>
    </submittedName>
</protein>
<proteinExistence type="predicted"/>
<organism evidence="1 2">
    <name type="scientific">Caerostris extrusa</name>
    <name type="common">Bark spider</name>
    <name type="synonym">Caerostris bankana</name>
    <dbReference type="NCBI Taxonomy" id="172846"/>
    <lineage>
        <taxon>Eukaryota</taxon>
        <taxon>Metazoa</taxon>
        <taxon>Ecdysozoa</taxon>
        <taxon>Arthropoda</taxon>
        <taxon>Chelicerata</taxon>
        <taxon>Arachnida</taxon>
        <taxon>Araneae</taxon>
        <taxon>Araneomorphae</taxon>
        <taxon>Entelegynae</taxon>
        <taxon>Araneoidea</taxon>
        <taxon>Araneidae</taxon>
        <taxon>Caerostris</taxon>
    </lineage>
</organism>
<accession>A0AAV4TAI4</accession>
<evidence type="ECO:0000313" key="2">
    <source>
        <dbReference type="Proteomes" id="UP001054945"/>
    </source>
</evidence>
<sequence length="122" mass="14019">MPSNQGFESDKNSTFSVEYLLVKSKTRFRVTLWRQIGVSYRPGKRNAVSQDHMNHFLQHPTSADARLKRLSDKRQNRRPSIKCLEGISHLCLSLAELRDTFGADYVVELFILFTSSLTTTLI</sequence>
<name>A0AAV4TAI4_CAEEX</name>
<comment type="caution">
    <text evidence="1">The sequence shown here is derived from an EMBL/GenBank/DDBJ whole genome shotgun (WGS) entry which is preliminary data.</text>
</comment>
<gene>
    <name evidence="1" type="ORF">CEXT_604311</name>
</gene>
<dbReference type="AlphaFoldDB" id="A0AAV4TAI4"/>
<keyword evidence="2" id="KW-1185">Reference proteome</keyword>
<dbReference type="Proteomes" id="UP001054945">
    <property type="component" value="Unassembled WGS sequence"/>
</dbReference>
<evidence type="ECO:0000313" key="1">
    <source>
        <dbReference type="EMBL" id="GIY43290.1"/>
    </source>
</evidence>
<dbReference type="EMBL" id="BPLR01010953">
    <property type="protein sequence ID" value="GIY43290.1"/>
    <property type="molecule type" value="Genomic_DNA"/>
</dbReference>